<name>A0A3B1D7P9_9ZZZZ</name>
<dbReference type="EMBL" id="UOGL01000275">
    <property type="protein sequence ID" value="VAX38916.1"/>
    <property type="molecule type" value="Genomic_DNA"/>
</dbReference>
<gene>
    <name evidence="1" type="ORF">MNBD_PLANCTO02-510</name>
</gene>
<evidence type="ECO:0008006" key="2">
    <source>
        <dbReference type="Google" id="ProtNLM"/>
    </source>
</evidence>
<dbReference type="AlphaFoldDB" id="A0A3B1D7P9"/>
<protein>
    <recommendedName>
        <fullName evidence="2">Zinc-ribbon domain-containing protein</fullName>
    </recommendedName>
</protein>
<feature type="non-terminal residue" evidence="1">
    <location>
        <position position="42"/>
    </location>
</feature>
<accession>A0A3B1D7P9</accession>
<reference evidence="1" key="1">
    <citation type="submission" date="2018-06" db="EMBL/GenBank/DDBJ databases">
        <authorList>
            <person name="Zhirakovskaya E."/>
        </authorList>
    </citation>
    <scope>NUCLEOTIDE SEQUENCE</scope>
</reference>
<organism evidence="1">
    <name type="scientific">hydrothermal vent metagenome</name>
    <dbReference type="NCBI Taxonomy" id="652676"/>
    <lineage>
        <taxon>unclassified sequences</taxon>
        <taxon>metagenomes</taxon>
        <taxon>ecological metagenomes</taxon>
    </lineage>
</organism>
<proteinExistence type="predicted"/>
<sequence length="42" mass="4504">MASCGGCEHEVDLNAVVCPYCGRPDPAYESRMAWEGGVMLAK</sequence>
<evidence type="ECO:0000313" key="1">
    <source>
        <dbReference type="EMBL" id="VAX38916.1"/>
    </source>
</evidence>